<keyword evidence="3" id="KW-1185">Reference proteome</keyword>
<feature type="region of interest" description="Disordered" evidence="1">
    <location>
        <begin position="1"/>
        <end position="48"/>
    </location>
</feature>
<evidence type="ECO:0000313" key="2">
    <source>
        <dbReference type="EMBL" id="CAK7264359.1"/>
    </source>
</evidence>
<dbReference type="Proteomes" id="UP001642502">
    <property type="component" value="Unassembled WGS sequence"/>
</dbReference>
<feature type="region of interest" description="Disordered" evidence="1">
    <location>
        <begin position="160"/>
        <end position="212"/>
    </location>
</feature>
<accession>A0ABP0D948</accession>
<evidence type="ECO:0000256" key="1">
    <source>
        <dbReference type="SAM" id="MobiDB-lite"/>
    </source>
</evidence>
<gene>
    <name evidence="2" type="ORF">SEPCBS119000_000959</name>
</gene>
<organism evidence="2 3">
    <name type="scientific">Sporothrix epigloea</name>
    <dbReference type="NCBI Taxonomy" id="1892477"/>
    <lineage>
        <taxon>Eukaryota</taxon>
        <taxon>Fungi</taxon>
        <taxon>Dikarya</taxon>
        <taxon>Ascomycota</taxon>
        <taxon>Pezizomycotina</taxon>
        <taxon>Sordariomycetes</taxon>
        <taxon>Sordariomycetidae</taxon>
        <taxon>Ophiostomatales</taxon>
        <taxon>Ophiostomataceae</taxon>
        <taxon>Sporothrix</taxon>
    </lineage>
</organism>
<feature type="compositionally biased region" description="Basic residues" evidence="1">
    <location>
        <begin position="94"/>
        <end position="106"/>
    </location>
</feature>
<comment type="caution">
    <text evidence="2">The sequence shown here is derived from an EMBL/GenBank/DDBJ whole genome shotgun (WGS) entry which is preliminary data.</text>
</comment>
<feature type="compositionally biased region" description="Polar residues" evidence="1">
    <location>
        <begin position="186"/>
        <end position="198"/>
    </location>
</feature>
<sequence>MIGSPHSHTPTPQAAPASARAPSTTRRRNSSSASTNSSCPSVEQCPGAAPVSFRQDPLAALERALLAHPTTHRYWHHRRHSHNGDHLAPPSPAHHARERSRSHGRSPSRSPLPSSAARRCMETTAAWTPSLDRRQSWDNQAHRRAMMIQATGLDCSCHPEHGESGQDCGHDHSLNTGGHHHRRQTQSHPHTATSQNIYESDRGFSEVQGSNN</sequence>
<reference evidence="2 3" key="1">
    <citation type="submission" date="2024-01" db="EMBL/GenBank/DDBJ databases">
        <authorList>
            <person name="Allen C."/>
            <person name="Tagirdzhanova G."/>
        </authorList>
    </citation>
    <scope>NUCLEOTIDE SEQUENCE [LARGE SCALE GENOMIC DNA]</scope>
    <source>
        <strain evidence="2 3">CBS 119000</strain>
    </source>
</reference>
<feature type="compositionally biased region" description="Low complexity" evidence="1">
    <location>
        <begin position="1"/>
        <end position="41"/>
    </location>
</feature>
<feature type="region of interest" description="Disordered" evidence="1">
    <location>
        <begin position="75"/>
        <end position="118"/>
    </location>
</feature>
<feature type="compositionally biased region" description="Low complexity" evidence="1">
    <location>
        <begin position="107"/>
        <end position="118"/>
    </location>
</feature>
<proteinExistence type="predicted"/>
<dbReference type="EMBL" id="CAWUON010000006">
    <property type="protein sequence ID" value="CAK7264359.1"/>
    <property type="molecule type" value="Genomic_DNA"/>
</dbReference>
<evidence type="ECO:0000313" key="3">
    <source>
        <dbReference type="Proteomes" id="UP001642502"/>
    </source>
</evidence>
<protein>
    <submittedName>
        <fullName evidence="2">Uncharacterized protein</fullName>
    </submittedName>
</protein>
<feature type="compositionally biased region" description="Basic and acidic residues" evidence="1">
    <location>
        <begin position="160"/>
        <end position="173"/>
    </location>
</feature>
<name>A0ABP0D948_9PEZI</name>